<gene>
    <name evidence="6" type="ORF">ACJIZ3_010917</name>
</gene>
<accession>A0ABD3UI11</accession>
<dbReference type="AlphaFoldDB" id="A0ABD3UI11"/>
<evidence type="ECO:0000256" key="3">
    <source>
        <dbReference type="SAM" id="Phobius"/>
    </source>
</evidence>
<dbReference type="Pfam" id="PF02298">
    <property type="entry name" value="Cu_bind_like"/>
    <property type="match status" value="1"/>
</dbReference>
<evidence type="ECO:0000259" key="5">
    <source>
        <dbReference type="PROSITE" id="PS51485"/>
    </source>
</evidence>
<keyword evidence="3" id="KW-0472">Membrane</keyword>
<feature type="transmembrane region" description="Helical" evidence="3">
    <location>
        <begin position="191"/>
        <end position="210"/>
    </location>
</feature>
<proteinExistence type="predicted"/>
<comment type="caution">
    <text evidence="6">The sequence shown here is derived from an EMBL/GenBank/DDBJ whole genome shotgun (WGS) entry which is preliminary data.</text>
</comment>
<reference evidence="6 7" key="1">
    <citation type="submission" date="2024-12" db="EMBL/GenBank/DDBJ databases">
        <title>The unique morphological basis and parallel evolutionary history of personate flowers in Penstemon.</title>
        <authorList>
            <person name="Depatie T.H."/>
            <person name="Wessinger C.A."/>
        </authorList>
    </citation>
    <scope>NUCLEOTIDE SEQUENCE [LARGE SCALE GENOMIC DNA]</scope>
    <source>
        <strain evidence="6">WTNN_2</strain>
        <tissue evidence="6">Leaf</tissue>
    </source>
</reference>
<dbReference type="FunFam" id="2.60.40.420:FF:000003">
    <property type="entry name" value="Blue copper"/>
    <property type="match status" value="1"/>
</dbReference>
<dbReference type="GO" id="GO:0046872">
    <property type="term" value="F:metal ion binding"/>
    <property type="evidence" value="ECO:0007669"/>
    <property type="project" value="UniProtKB-KW"/>
</dbReference>
<name>A0ABD3UI11_9LAMI</name>
<sequence>MDYTNKRVFLLLILGFLGCSTSMGAVYQVGDAAGWNAMGTDYNAWASNINFQLGDTIVFNYNNQMHDVFEVSSDDFNACRTTVPIATYTSGNDQVILSTPGEHYYFCSYPGMCQAGQKLKIQVFSSNNQSPPSPVGGNSVPGTNIPGYGYVPTPPVGKSAPNTNKPRGAGEGVYAYPLDLPIDSSAPLISFHNKLGLIALFTSSILAFYFH</sequence>
<dbReference type="CDD" id="cd04216">
    <property type="entry name" value="Phytocyanin"/>
    <property type="match status" value="1"/>
</dbReference>
<keyword evidence="4" id="KW-0732">Signal</keyword>
<dbReference type="Gene3D" id="2.60.40.420">
    <property type="entry name" value="Cupredoxins - blue copper proteins"/>
    <property type="match status" value="1"/>
</dbReference>
<keyword evidence="1" id="KW-0479">Metal-binding</keyword>
<keyword evidence="3" id="KW-0812">Transmembrane</keyword>
<evidence type="ECO:0000256" key="4">
    <source>
        <dbReference type="SAM" id="SignalP"/>
    </source>
</evidence>
<feature type="domain" description="Phytocyanin" evidence="5">
    <location>
        <begin position="25"/>
        <end position="125"/>
    </location>
</feature>
<organism evidence="6 7">
    <name type="scientific">Penstemon smallii</name>
    <dbReference type="NCBI Taxonomy" id="265156"/>
    <lineage>
        <taxon>Eukaryota</taxon>
        <taxon>Viridiplantae</taxon>
        <taxon>Streptophyta</taxon>
        <taxon>Embryophyta</taxon>
        <taxon>Tracheophyta</taxon>
        <taxon>Spermatophyta</taxon>
        <taxon>Magnoliopsida</taxon>
        <taxon>eudicotyledons</taxon>
        <taxon>Gunneridae</taxon>
        <taxon>Pentapetalae</taxon>
        <taxon>asterids</taxon>
        <taxon>lamiids</taxon>
        <taxon>Lamiales</taxon>
        <taxon>Plantaginaceae</taxon>
        <taxon>Cheloneae</taxon>
        <taxon>Penstemon</taxon>
    </lineage>
</organism>
<dbReference type="PANTHER" id="PTHR33021:SF339">
    <property type="entry name" value="OS07G0570600 PROTEIN"/>
    <property type="match status" value="1"/>
</dbReference>
<evidence type="ECO:0000313" key="7">
    <source>
        <dbReference type="Proteomes" id="UP001634393"/>
    </source>
</evidence>
<feature type="signal peptide" evidence="4">
    <location>
        <begin position="1"/>
        <end position="24"/>
    </location>
</feature>
<evidence type="ECO:0000256" key="2">
    <source>
        <dbReference type="ARBA" id="ARBA00023180"/>
    </source>
</evidence>
<dbReference type="PROSITE" id="PS51485">
    <property type="entry name" value="PHYTOCYANIN"/>
    <property type="match status" value="1"/>
</dbReference>
<dbReference type="InterPro" id="IPR008972">
    <property type="entry name" value="Cupredoxin"/>
</dbReference>
<dbReference type="PROSITE" id="PS51257">
    <property type="entry name" value="PROKAR_LIPOPROTEIN"/>
    <property type="match status" value="1"/>
</dbReference>
<dbReference type="SUPFAM" id="SSF49503">
    <property type="entry name" value="Cupredoxins"/>
    <property type="match status" value="1"/>
</dbReference>
<dbReference type="PANTHER" id="PTHR33021">
    <property type="entry name" value="BLUE COPPER PROTEIN"/>
    <property type="match status" value="1"/>
</dbReference>
<dbReference type="EMBL" id="JBJXBP010000001">
    <property type="protein sequence ID" value="KAL3849035.1"/>
    <property type="molecule type" value="Genomic_DNA"/>
</dbReference>
<evidence type="ECO:0000313" key="6">
    <source>
        <dbReference type="EMBL" id="KAL3849035.1"/>
    </source>
</evidence>
<keyword evidence="7" id="KW-1185">Reference proteome</keyword>
<dbReference type="InterPro" id="IPR039391">
    <property type="entry name" value="Phytocyanin-like"/>
</dbReference>
<keyword evidence="2" id="KW-0325">Glycoprotein</keyword>
<dbReference type="Proteomes" id="UP001634393">
    <property type="component" value="Unassembled WGS sequence"/>
</dbReference>
<dbReference type="InterPro" id="IPR003245">
    <property type="entry name" value="Phytocyanin_dom"/>
</dbReference>
<keyword evidence="3" id="KW-1133">Transmembrane helix</keyword>
<feature type="chain" id="PRO_5044888492" description="Phytocyanin domain-containing protein" evidence="4">
    <location>
        <begin position="25"/>
        <end position="211"/>
    </location>
</feature>
<protein>
    <recommendedName>
        <fullName evidence="5">Phytocyanin domain-containing protein</fullName>
    </recommendedName>
</protein>
<evidence type="ECO:0000256" key="1">
    <source>
        <dbReference type="ARBA" id="ARBA00022723"/>
    </source>
</evidence>